<evidence type="ECO:0000313" key="1">
    <source>
        <dbReference type="EMBL" id="KZE79800.1"/>
    </source>
</evidence>
<dbReference type="Proteomes" id="UP000076630">
    <property type="component" value="Unassembled WGS sequence"/>
</dbReference>
<gene>
    <name evidence="1" type="ORF">AV926_11530</name>
</gene>
<reference evidence="1 2" key="1">
    <citation type="submission" date="2016-01" db="EMBL/GenBank/DDBJ databases">
        <title>Whole genome sequencing of Myroides marinus L41.</title>
        <authorList>
            <person name="Hong K.W."/>
        </authorList>
    </citation>
    <scope>NUCLEOTIDE SEQUENCE [LARGE SCALE GENOMIC DNA]</scope>
    <source>
        <strain evidence="1 2">L41</strain>
    </source>
</reference>
<name>A0A165RY84_9FLAO</name>
<dbReference type="EMBL" id="LQNU01000059">
    <property type="protein sequence ID" value="KZE79800.1"/>
    <property type="molecule type" value="Genomic_DNA"/>
</dbReference>
<sequence length="68" mass="7749">MSINGIFFYVIFLETIKFTNGTHVVTYRRISEVYKDNPWANIVLGQLISSCCPRIVQGKALSLYKYGA</sequence>
<dbReference type="AlphaFoldDB" id="A0A165RY84"/>
<proteinExistence type="predicted"/>
<comment type="caution">
    <text evidence="1">The sequence shown here is derived from an EMBL/GenBank/DDBJ whole genome shotgun (WGS) entry which is preliminary data.</text>
</comment>
<evidence type="ECO:0000313" key="2">
    <source>
        <dbReference type="Proteomes" id="UP000076630"/>
    </source>
</evidence>
<organism evidence="1 2">
    <name type="scientific">Myroides marinus</name>
    <dbReference type="NCBI Taxonomy" id="703342"/>
    <lineage>
        <taxon>Bacteria</taxon>
        <taxon>Pseudomonadati</taxon>
        <taxon>Bacteroidota</taxon>
        <taxon>Flavobacteriia</taxon>
        <taxon>Flavobacteriales</taxon>
        <taxon>Flavobacteriaceae</taxon>
        <taxon>Myroides</taxon>
    </lineage>
</organism>
<accession>A0A165RY84</accession>
<keyword evidence="2" id="KW-1185">Reference proteome</keyword>
<protein>
    <submittedName>
        <fullName evidence="1">Uncharacterized protein</fullName>
    </submittedName>
</protein>